<keyword evidence="1" id="KW-1133">Transmembrane helix</keyword>
<accession>A0AAD9ABR7</accession>
<keyword evidence="1" id="KW-0812">Transmembrane</keyword>
<protein>
    <submittedName>
        <fullName evidence="2">Uncharacterized protein</fullName>
    </submittedName>
</protein>
<organism evidence="2 3">
    <name type="scientific">Colletotrichum chrysophilum</name>
    <dbReference type="NCBI Taxonomy" id="1836956"/>
    <lineage>
        <taxon>Eukaryota</taxon>
        <taxon>Fungi</taxon>
        <taxon>Dikarya</taxon>
        <taxon>Ascomycota</taxon>
        <taxon>Pezizomycotina</taxon>
        <taxon>Sordariomycetes</taxon>
        <taxon>Hypocreomycetidae</taxon>
        <taxon>Glomerellales</taxon>
        <taxon>Glomerellaceae</taxon>
        <taxon>Colletotrichum</taxon>
        <taxon>Colletotrichum gloeosporioides species complex</taxon>
    </lineage>
</organism>
<evidence type="ECO:0000313" key="2">
    <source>
        <dbReference type="EMBL" id="KAK1842599.1"/>
    </source>
</evidence>
<comment type="caution">
    <text evidence="2">The sequence shown here is derived from an EMBL/GenBank/DDBJ whole genome shotgun (WGS) entry which is preliminary data.</text>
</comment>
<keyword evidence="1" id="KW-0472">Membrane</keyword>
<evidence type="ECO:0000313" key="3">
    <source>
        <dbReference type="Proteomes" id="UP001243330"/>
    </source>
</evidence>
<proteinExistence type="predicted"/>
<evidence type="ECO:0000256" key="1">
    <source>
        <dbReference type="SAM" id="Phobius"/>
    </source>
</evidence>
<name>A0AAD9ABR7_9PEZI</name>
<dbReference type="EMBL" id="JAQOWY010000405">
    <property type="protein sequence ID" value="KAK1842599.1"/>
    <property type="molecule type" value="Genomic_DNA"/>
</dbReference>
<dbReference type="Proteomes" id="UP001243330">
    <property type="component" value="Unassembled WGS sequence"/>
</dbReference>
<sequence>MDNDSSKCPEDSNSTDCLLRTLIQLVGDQNRADDAKIDWDPVTFVFTAIIGVIAIVFALIPVVQAFLTAGRANRRSSRRAIGPLSENRKRRWNKSEWTFDFVVQVPIFRSLSLQIKKWEMEREESDTSGEIRGPGPRNEKKVGRKYDFQQTAATWPNFFRMVGLDGVVMQGEYGFSRSVDVGFLPDDLVGAPAYAEIGVIISTAALNPDTHTLLLEGTTGPIILGHSFQFEFRQHPLLGLVGACLSFEFDSNHIWTAPLKLSELGQAMKHAHGQIQIHSNGFICDFDPAEPIVFSGPPNIKMVDFSEESLSTLKNSVDQAFRRASGTPRFFLPENWMLEKYQVSLASNFLLRAPEHVPAIFPTSRLGVDLPLVPLALNGKYWTEVDLADVTGMLERFYFWDVAAKPLRPGWKRFRWCDQNKDLVKKHGHEGFGEPPNGSQSTEELPIEGCRTALYTCLNLLRSPFNTKLEFARIPYFTVQLRELALAQLKEADEWLDTSYKNRQGYEIVNAHASRICTTTMLLLEAAEATRNGIFQNPAKARDPVLSLLPNQTTFGNAAETGSKKKSTITTLESYGDTLLSIRQLLDQFSYIKAHFDLEGSHSSLRQSVEHEDLLRWFRQEADHYPALMKDPADNMTRQEFDDYLVGLHGQYEALLGSGYNKPEKYSNTHQALDRLGEIVIYHSEKEDNWPLWNRHSIHKLDHEGRELDDVIIYRYLLVALLFRTAVDSTEILKSSLWGQVVPIL</sequence>
<reference evidence="2" key="1">
    <citation type="submission" date="2023-01" db="EMBL/GenBank/DDBJ databases">
        <title>Colletotrichum chrysophilum M932 genome sequence.</title>
        <authorList>
            <person name="Baroncelli R."/>
        </authorList>
    </citation>
    <scope>NUCLEOTIDE SEQUENCE</scope>
    <source>
        <strain evidence="2">M932</strain>
    </source>
</reference>
<feature type="transmembrane region" description="Helical" evidence="1">
    <location>
        <begin position="44"/>
        <end position="69"/>
    </location>
</feature>
<gene>
    <name evidence="2" type="ORF">CCHR01_14786</name>
</gene>
<dbReference type="AlphaFoldDB" id="A0AAD9ABR7"/>
<keyword evidence="3" id="KW-1185">Reference proteome</keyword>